<feature type="region of interest" description="Disordered" evidence="1">
    <location>
        <begin position="98"/>
        <end position="120"/>
    </location>
</feature>
<reference evidence="2" key="2">
    <citation type="submission" date="2022-03" db="EMBL/GenBank/DDBJ databases">
        <title>Draft title - Genomic analysis of global carrot germplasm unveils the trajectory of domestication and the origin of high carotenoid orange carrot.</title>
        <authorList>
            <person name="Iorizzo M."/>
            <person name="Ellison S."/>
            <person name="Senalik D."/>
            <person name="Macko-Podgorni A."/>
            <person name="Grzebelus D."/>
            <person name="Bostan H."/>
            <person name="Rolling W."/>
            <person name="Curaba J."/>
            <person name="Simon P."/>
        </authorList>
    </citation>
    <scope>NUCLEOTIDE SEQUENCE</scope>
    <source>
        <tissue evidence="2">Leaf</tissue>
    </source>
</reference>
<evidence type="ECO:0000313" key="3">
    <source>
        <dbReference type="Proteomes" id="UP000077755"/>
    </source>
</evidence>
<feature type="compositionally biased region" description="Low complexity" evidence="1">
    <location>
        <begin position="105"/>
        <end position="116"/>
    </location>
</feature>
<protein>
    <submittedName>
        <fullName evidence="2">Uncharacterized protein</fullName>
    </submittedName>
</protein>
<feature type="region of interest" description="Disordered" evidence="1">
    <location>
        <begin position="1234"/>
        <end position="1274"/>
    </location>
</feature>
<organism evidence="2 3">
    <name type="scientific">Daucus carota subsp. sativus</name>
    <name type="common">Carrot</name>
    <dbReference type="NCBI Taxonomy" id="79200"/>
    <lineage>
        <taxon>Eukaryota</taxon>
        <taxon>Viridiplantae</taxon>
        <taxon>Streptophyta</taxon>
        <taxon>Embryophyta</taxon>
        <taxon>Tracheophyta</taxon>
        <taxon>Spermatophyta</taxon>
        <taxon>Magnoliopsida</taxon>
        <taxon>eudicotyledons</taxon>
        <taxon>Gunneridae</taxon>
        <taxon>Pentapetalae</taxon>
        <taxon>asterids</taxon>
        <taxon>campanulids</taxon>
        <taxon>Apiales</taxon>
        <taxon>Apiaceae</taxon>
        <taxon>Apioideae</taxon>
        <taxon>Scandiceae</taxon>
        <taxon>Daucinae</taxon>
        <taxon>Daucus</taxon>
        <taxon>Daucus sect. Daucus</taxon>
    </lineage>
</organism>
<keyword evidence="3" id="KW-1185">Reference proteome</keyword>
<dbReference type="PANTHER" id="PTHR34361">
    <property type="entry name" value="OS08G0157800 PROTEIN"/>
    <property type="match status" value="1"/>
</dbReference>
<gene>
    <name evidence="2" type="ORF">DCAR_0310177</name>
</gene>
<dbReference type="Proteomes" id="UP000077755">
    <property type="component" value="Chromosome 3"/>
</dbReference>
<proteinExistence type="predicted"/>
<evidence type="ECO:0000256" key="1">
    <source>
        <dbReference type="SAM" id="MobiDB-lite"/>
    </source>
</evidence>
<sequence>MMSFGYLGNGGLSSSASNLSPLAPPFTVDRANPKFDPNPIGNFSEPNAYGVPFSSFHNWQYPRSSASGPEYYSNYESEIGPLHTADYSYLGSEPINPPTAHWASPNPNTTDPTNNPFSYSGAPKQYYPPYQVLDDNVSSVGHGEANYELLSSSGLVVPVVGSSQVDYTQGLSSMEFAPPWGGYWNGLSEGNCGRRTDIDGSFRFEETDFPAPHVYRDYLKQEVVPDEFLRCEVNSTATQRIYAAVPEKEKNGGSLANNQLDDCLHQNLRFSPTESSKGPILGTSTKFTESNLESPILEPVTFSSNLHQSNSLGGKGLQLFDSCIDDCTSVTKASVVPVIRPPIVGTSFPMQDTVASKSVDIGDTIAVNKKDVGSYNQIIEKEPLLPSNSEVKEGFLDSNHLCFQASRNDQRICSPASFSLVKPLSKNSLNHGIKIRGQIPDINVPHCSSMSVDNTEAIKHTANATENSDNYNPAEDSPCWKGAPASNVSPFKSLEAIPGQNRSKKLETRGLLDFEAVHKFPHNEFVMDFSSQVCGHNLRKENLSTDNTKAVLPMKNLIATLPTKEFLAAADCRSKSDGVQQNENNRDQYSSNVESPIEQYNLLNTSKSDFGSLQIPIKQLFPKENLEDGCIPLHYVENVLYSPPSEEGKAPATDSSEKVNVQTLASALHNISELLILYSFDDKWELKEQDSKTLQHAVSNINLCLSKKIVQLTPKQEPIFSSAGISHILKESATKARLHATDEVGNTAVDQLDSYSTNEKKRIFGVSDKNIEKIMNVVSLKNDADLTRHHNMVQNIKTVLDENFQSEESMSSETLLYRNLWLNAEAELCVTGLKSRFNKVKIQLEDCKSYKTKDNSVALKKIPSTNVCSDPHLDVASGSTPEADDILKQKASVPCISSTKSDVKDDEASVMARFQILKCRDDNVNNTSNLEVKSLPDVVQPVDTDVGVDDSVMARFQILKCRGDNTRNVEEKSLLDEVQPDDTDVEDSVMAGFQILNCQGDNADASNVEEKSLPDLVQPDDTDFGVPWQITGSQTGKKSFDVAVGSRVHRHSDHGKTENVGLSPHDPQHEAVKEFSVYAPDDSTTVQSRGPVWIQNIPSEWVNSTIAQPRGKISMHNGLAPGPGWNKEIPSDWDGSTTAQPISMHIMPAPGPGWNKNTPLDWDGFTAAQRISMHNELASGTGWNKNTAANRDGSTTAQPISMHNELASGPGWNKNTASDWDGSTTAQTISMHNELAPGPGWNKNTPSDWDGSSTARPISMHNEHASGSGWYDNTPLDWEHVLKDDYEWHK</sequence>
<feature type="compositionally biased region" description="Polar residues" evidence="1">
    <location>
        <begin position="1242"/>
        <end position="1256"/>
    </location>
</feature>
<reference evidence="2" key="1">
    <citation type="journal article" date="2016" name="Nat. Genet.">
        <title>A high-quality carrot genome assembly provides new insights into carotenoid accumulation and asterid genome evolution.</title>
        <authorList>
            <person name="Iorizzo M."/>
            <person name="Ellison S."/>
            <person name="Senalik D."/>
            <person name="Zeng P."/>
            <person name="Satapoomin P."/>
            <person name="Huang J."/>
            <person name="Bowman M."/>
            <person name="Iovene M."/>
            <person name="Sanseverino W."/>
            <person name="Cavagnaro P."/>
            <person name="Yildiz M."/>
            <person name="Macko-Podgorni A."/>
            <person name="Moranska E."/>
            <person name="Grzebelus E."/>
            <person name="Grzebelus D."/>
            <person name="Ashrafi H."/>
            <person name="Zheng Z."/>
            <person name="Cheng S."/>
            <person name="Spooner D."/>
            <person name="Van Deynze A."/>
            <person name="Simon P."/>
        </authorList>
    </citation>
    <scope>NUCLEOTIDE SEQUENCE</scope>
    <source>
        <tissue evidence="2">Leaf</tissue>
    </source>
</reference>
<dbReference type="EMBL" id="CP093345">
    <property type="protein sequence ID" value="WOG90930.1"/>
    <property type="molecule type" value="Genomic_DNA"/>
</dbReference>
<name>A0AAF1ASR8_DAUCS</name>
<evidence type="ECO:0000313" key="2">
    <source>
        <dbReference type="EMBL" id="WOG90930.1"/>
    </source>
</evidence>
<accession>A0AAF1ASR8</accession>
<dbReference type="PANTHER" id="PTHR34361:SF2">
    <property type="entry name" value="OS08G0157800 PROTEIN"/>
    <property type="match status" value="1"/>
</dbReference>